<dbReference type="SUPFAM" id="SSF56024">
    <property type="entry name" value="Phospholipase D/nuclease"/>
    <property type="match status" value="2"/>
</dbReference>
<accession>A0ABY0IFT7</accession>
<dbReference type="Pfam" id="PF13091">
    <property type="entry name" value="PLDc_2"/>
    <property type="match status" value="1"/>
</dbReference>
<dbReference type="Gene3D" id="3.30.870.10">
    <property type="entry name" value="Endonuclease Chain A"/>
    <property type="match status" value="2"/>
</dbReference>
<keyword evidence="4" id="KW-1185">Reference proteome</keyword>
<sequence>MKKILTSTILSALAMQSFAGQFNIKDRIESQKLMLESYDSLYGQREYSHPPSFFDALKDLKGLKEKSAVKFMKKADEILPNKIAMPVTYWAKVNPNEKNLAEVIHYYMAYKLFILRDYIDNPLTSEKDKAQAAKLLEKITRDGITSNSISNYFSTLKIHSLKIATSKDVIEELSNNEIINIDFNEYFKDINTYSLSALGFVPSNKTEIVSENDRSLERIDWLNQRVIFAGGKLDFDSDYIKMPTGEDPTGNIIFQEDPIYIKIRDMIDSAEHSVFIDIFLFGGTLGATLSEYLLDQTKEKLKKNPNFKVVLLHDYATNYNMLDEMMPIFEYIKKRIETEDELKNNVSLLQANIQRHPPGIPFGITKLIPKTKEAIQYFESGSTYFESKIDHSKVIVVDGNTENAQAYFGSKNWTDHSGGYYYDDAIYVTGAAAGLVQASYYRDLEAALTEDPKELLGFYYKEQGFDNRAYLAKKDQILKDMSITKDKYEVKGDSVIRLAEADVDGTIKNVRNILIDMISKAEKNIFMEQLFLYDSYVIDALIKAKRQNPLLDIKLVIDHNGNFGMNGLPNTLFVKRLVDAGIEVRARKTYGITANFPDGTTKEYHQENHRKITSVDGITVLGGSSNINPDTLQGSFREFGAQIFDKGEVLSFEKRFKRDWNDSEKMEIFDIENFEANIQGVAFGKRSSAIINAVGSMVYKSKDGIEKRHK</sequence>
<dbReference type="PANTHER" id="PTHR21248">
    <property type="entry name" value="CARDIOLIPIN SYNTHASE"/>
    <property type="match status" value="1"/>
</dbReference>
<reference evidence="4" key="1">
    <citation type="journal article" date="2019" name="Int. J. Syst. Evol. Microbiol.">
        <title>Halobacteriovorax valvorus sp. nov., a novel prokaryotic predator isolated from coastal seawater of China.</title>
        <authorList>
            <person name="Chen M.-X."/>
        </authorList>
    </citation>
    <scope>NUCLEOTIDE SEQUENCE [LARGE SCALE GENOMIC DNA]</scope>
    <source>
        <strain evidence="4">BL9</strain>
    </source>
</reference>
<evidence type="ECO:0000313" key="3">
    <source>
        <dbReference type="EMBL" id="RZF21803.1"/>
    </source>
</evidence>
<dbReference type="PROSITE" id="PS50035">
    <property type="entry name" value="PLD"/>
    <property type="match status" value="2"/>
</dbReference>
<evidence type="ECO:0000256" key="1">
    <source>
        <dbReference type="SAM" id="SignalP"/>
    </source>
</evidence>
<dbReference type="InterPro" id="IPR025202">
    <property type="entry name" value="PLD-like_dom"/>
</dbReference>
<evidence type="ECO:0000259" key="2">
    <source>
        <dbReference type="PROSITE" id="PS50035"/>
    </source>
</evidence>
<feature type="signal peptide" evidence="1">
    <location>
        <begin position="1"/>
        <end position="19"/>
    </location>
</feature>
<feature type="domain" description="PLD phosphodiesterase" evidence="2">
    <location>
        <begin position="386"/>
        <end position="417"/>
    </location>
</feature>
<feature type="domain" description="PLD phosphodiesterase" evidence="2">
    <location>
        <begin position="604"/>
        <end position="631"/>
    </location>
</feature>
<feature type="chain" id="PRO_5047271357" description="PLD phosphodiesterase domain-containing protein" evidence="1">
    <location>
        <begin position="20"/>
        <end position="710"/>
    </location>
</feature>
<name>A0ABY0IFT7_9BACT</name>
<dbReference type="PANTHER" id="PTHR21248:SF22">
    <property type="entry name" value="PHOSPHOLIPASE D"/>
    <property type="match status" value="1"/>
</dbReference>
<proteinExistence type="predicted"/>
<gene>
    <name evidence="3" type="ORF">DAY19_08930</name>
</gene>
<dbReference type="RefSeq" id="WP_115361562.1">
    <property type="nucleotide sequence ID" value="NZ_QDKL01000002.1"/>
</dbReference>
<organism evidence="3 4">
    <name type="scientific">Halobacteriovorax vibrionivorans</name>
    <dbReference type="NCBI Taxonomy" id="2152716"/>
    <lineage>
        <taxon>Bacteria</taxon>
        <taxon>Pseudomonadati</taxon>
        <taxon>Bdellovibrionota</taxon>
        <taxon>Bacteriovoracia</taxon>
        <taxon>Bacteriovoracales</taxon>
        <taxon>Halobacteriovoraceae</taxon>
        <taxon>Halobacteriovorax</taxon>
    </lineage>
</organism>
<protein>
    <recommendedName>
        <fullName evidence="2">PLD phosphodiesterase domain-containing protein</fullName>
    </recommendedName>
</protein>
<comment type="caution">
    <text evidence="3">The sequence shown here is derived from an EMBL/GenBank/DDBJ whole genome shotgun (WGS) entry which is preliminary data.</text>
</comment>
<dbReference type="EMBL" id="QDKL01000002">
    <property type="protein sequence ID" value="RZF21803.1"/>
    <property type="molecule type" value="Genomic_DNA"/>
</dbReference>
<dbReference type="InterPro" id="IPR001736">
    <property type="entry name" value="PLipase_D/transphosphatidylase"/>
</dbReference>
<keyword evidence="1" id="KW-0732">Signal</keyword>
<dbReference type="Proteomes" id="UP000443582">
    <property type="component" value="Unassembled WGS sequence"/>
</dbReference>
<evidence type="ECO:0000313" key="4">
    <source>
        <dbReference type="Proteomes" id="UP000443582"/>
    </source>
</evidence>